<evidence type="ECO:0000313" key="2">
    <source>
        <dbReference type="Proteomes" id="UP000232693"/>
    </source>
</evidence>
<keyword evidence="1" id="KW-0645">Protease</keyword>
<dbReference type="EMBL" id="CP025120">
    <property type="protein sequence ID" value="AUD78271.1"/>
    <property type="molecule type" value="Genomic_DNA"/>
</dbReference>
<dbReference type="InterPro" id="IPR036760">
    <property type="entry name" value="SspB-like_sf"/>
</dbReference>
<dbReference type="InterPro" id="IPR007481">
    <property type="entry name" value="SspB"/>
</dbReference>
<protein>
    <submittedName>
        <fullName evidence="1">ClpXP protease specificity-enhancing factor</fullName>
    </submittedName>
</protein>
<proteinExistence type="predicted"/>
<dbReference type="SUPFAM" id="SSF101738">
    <property type="entry name" value="SspB-like"/>
    <property type="match status" value="1"/>
</dbReference>
<dbReference type="RefSeq" id="WP_106646146.1">
    <property type="nucleotide sequence ID" value="NZ_BMGO01000002.1"/>
</dbReference>
<accession>A0A2K9ASX9</accession>
<evidence type="ECO:0000313" key="1">
    <source>
        <dbReference type="EMBL" id="AUD78271.1"/>
    </source>
</evidence>
<dbReference type="OrthoDB" id="9797358at2"/>
<reference evidence="1 2" key="1">
    <citation type="submission" date="2017-12" db="EMBL/GenBank/DDBJ databases">
        <title>Kangiella profundi FT102 completed genome.</title>
        <authorList>
            <person name="Xu J."/>
            <person name="Wang J."/>
            <person name="Lu Y."/>
        </authorList>
    </citation>
    <scope>NUCLEOTIDE SEQUENCE [LARGE SCALE GENOMIC DNA]</scope>
    <source>
        <strain evidence="1 2">FT102</strain>
    </source>
</reference>
<dbReference type="PIRSF" id="PIRSF005276">
    <property type="entry name" value="SspB"/>
    <property type="match status" value="1"/>
</dbReference>
<organism evidence="1 2">
    <name type="scientific">Kangiella profundi</name>
    <dbReference type="NCBI Taxonomy" id="1561924"/>
    <lineage>
        <taxon>Bacteria</taxon>
        <taxon>Pseudomonadati</taxon>
        <taxon>Pseudomonadota</taxon>
        <taxon>Gammaproteobacteria</taxon>
        <taxon>Kangiellales</taxon>
        <taxon>Kangiellaceae</taxon>
        <taxon>Kangiella</taxon>
    </lineage>
</organism>
<gene>
    <name evidence="1" type="ORF">CW740_03050</name>
</gene>
<dbReference type="Gene3D" id="2.30.30.220">
    <property type="entry name" value="SspB-like"/>
    <property type="match status" value="1"/>
</dbReference>
<dbReference type="GO" id="GO:0006508">
    <property type="term" value="P:proteolysis"/>
    <property type="evidence" value="ECO:0007669"/>
    <property type="project" value="UniProtKB-KW"/>
</dbReference>
<keyword evidence="1" id="KW-0378">Hydrolase</keyword>
<dbReference type="GO" id="GO:0045732">
    <property type="term" value="P:positive regulation of protein catabolic process"/>
    <property type="evidence" value="ECO:0007669"/>
    <property type="project" value="TreeGrafter"/>
</dbReference>
<dbReference type="AlphaFoldDB" id="A0A2K9ASX9"/>
<dbReference type="KEGG" id="kpd:CW740_03050"/>
<dbReference type="GO" id="GO:0005829">
    <property type="term" value="C:cytosol"/>
    <property type="evidence" value="ECO:0007669"/>
    <property type="project" value="TreeGrafter"/>
</dbReference>
<dbReference type="Pfam" id="PF04386">
    <property type="entry name" value="SspB"/>
    <property type="match status" value="1"/>
</dbReference>
<dbReference type="NCBIfam" id="NF008769">
    <property type="entry name" value="PRK11798.2-5"/>
    <property type="match status" value="1"/>
</dbReference>
<dbReference type="GO" id="GO:0005840">
    <property type="term" value="C:ribosome"/>
    <property type="evidence" value="ECO:0007669"/>
    <property type="project" value="TreeGrafter"/>
</dbReference>
<dbReference type="Proteomes" id="UP000232693">
    <property type="component" value="Chromosome"/>
</dbReference>
<name>A0A2K9ASX9_9GAMM</name>
<keyword evidence="2" id="KW-1185">Reference proteome</keyword>
<sequence>MAGNSPLQPYLLIAYYEWILDNEWTPQILVDTSHPQVDVPMQFANDGKIVLNIAPTAVANFELNHDFVSFNARFSGQSLGLYIPTSSIIAIYARENDQGIMFSANMYSDETTEPELAPIKDENGSETDGNGADGDGPDDEPPKPPKGKPNLKVVK</sequence>
<dbReference type="PANTHER" id="PTHR37486">
    <property type="entry name" value="STRINGENT STARVATION PROTEIN B"/>
    <property type="match status" value="1"/>
</dbReference>
<dbReference type="PANTHER" id="PTHR37486:SF1">
    <property type="entry name" value="STRINGENT STARVATION PROTEIN B"/>
    <property type="match status" value="1"/>
</dbReference>
<dbReference type="GO" id="GO:0008233">
    <property type="term" value="F:peptidase activity"/>
    <property type="evidence" value="ECO:0007669"/>
    <property type="project" value="UniProtKB-KW"/>
</dbReference>